<dbReference type="EMBL" id="CP120682">
    <property type="protein sequence ID" value="WKN39759.1"/>
    <property type="molecule type" value="Genomic_DNA"/>
</dbReference>
<reference evidence="1" key="2">
    <citation type="journal article" date="2024" name="Antonie Van Leeuwenhoek">
        <title>Roseihalotalea indica gen. nov., sp. nov., a halophilic Bacteroidetes from mesopelagic Southwest Indian Ocean with higher carbohydrate metabolic potential.</title>
        <authorList>
            <person name="Chen B."/>
            <person name="Zhang M."/>
            <person name="Lin D."/>
            <person name="Ye J."/>
            <person name="Tang K."/>
        </authorList>
    </citation>
    <scope>NUCLEOTIDE SEQUENCE</scope>
    <source>
        <strain evidence="1">TK19036</strain>
    </source>
</reference>
<accession>A0AA49JJF7</accession>
<protein>
    <submittedName>
        <fullName evidence="1">Uncharacterized protein</fullName>
    </submittedName>
</protein>
<gene>
    <name evidence="1" type="ORF">K4G66_13770</name>
</gene>
<name>A0AA49JJF7_9BACT</name>
<dbReference type="AlphaFoldDB" id="A0AA49JJF7"/>
<organism evidence="1">
    <name type="scientific">Roseihalotalea indica</name>
    <dbReference type="NCBI Taxonomy" id="2867963"/>
    <lineage>
        <taxon>Bacteria</taxon>
        <taxon>Pseudomonadati</taxon>
        <taxon>Bacteroidota</taxon>
        <taxon>Cytophagia</taxon>
        <taxon>Cytophagales</taxon>
        <taxon>Catalimonadaceae</taxon>
        <taxon>Roseihalotalea</taxon>
    </lineage>
</organism>
<reference evidence="1" key="1">
    <citation type="journal article" date="2023" name="Comput. Struct. Biotechnol. J.">
        <title>Discovery of a novel marine Bacteroidetes with a rich repertoire of carbohydrate-active enzymes.</title>
        <authorList>
            <person name="Chen B."/>
            <person name="Liu G."/>
            <person name="Chen Q."/>
            <person name="Wang H."/>
            <person name="Liu L."/>
            <person name="Tang K."/>
        </authorList>
    </citation>
    <scope>NUCLEOTIDE SEQUENCE</scope>
    <source>
        <strain evidence="1">TK19036</strain>
    </source>
</reference>
<evidence type="ECO:0000313" key="1">
    <source>
        <dbReference type="EMBL" id="WKN39759.1"/>
    </source>
</evidence>
<proteinExistence type="predicted"/>
<sequence length="289" mass="33498">MQPEQAHRIFDLKAFLSLREDVREQMAKELSVSGITWSTENISILKEKIIAAAPAGIDNLSPRSMHENIKAPITDKTEIPHSKNNRLDLMCIYLGYDNFTDYKNKKGSSIESIVLETNTTYHILRKNQYQERKETTYMVGYYYNYFKNVDKSILSLEHDTGVAILNMLNPTPHTSLTLDYIGSFEITRFGYLNLFGRLLQFEYDISIYARVYYDDHRKGYKYFTGIYTATSAQDYACFGGVNLLEKENSYEEALQKAQAPTEEKIVNFLKGKRLSTERKSYYSLDELSK</sequence>